<dbReference type="STRING" id="1393034.HMPREF3192_00712"/>
<dbReference type="EMBL" id="LSCR01000011">
    <property type="protein sequence ID" value="KXB34817.1"/>
    <property type="molecule type" value="Genomic_DNA"/>
</dbReference>
<dbReference type="PANTHER" id="PTHR36434:SF1">
    <property type="entry name" value="MEMBRANE PROTEASE YUGP-RELATED"/>
    <property type="match status" value="1"/>
</dbReference>
<keyword evidence="1" id="KW-1133">Transmembrane helix</keyword>
<feature type="transmembrane region" description="Helical" evidence="1">
    <location>
        <begin position="206"/>
        <end position="229"/>
    </location>
</feature>
<protein>
    <submittedName>
        <fullName evidence="2">Putative neutral zinc metallopeptidase</fullName>
    </submittedName>
</protein>
<evidence type="ECO:0000313" key="2">
    <source>
        <dbReference type="EMBL" id="KXB34817.1"/>
    </source>
</evidence>
<gene>
    <name evidence="2" type="ORF">HMPREF3192_00712</name>
</gene>
<sequence>MNGLFYGSFYGGGLWYWALIIVSMVLGLSAQLYISKTYKRWSAVDAKTPHTGAQIAQRMLDSQGVYGVDIQGIAGELTDNYDPRTRVLNLSEHNLRGGSVASIAVACHEAGHAIQHAKSYLPLKLRSALVPTVQFVSSAWVFILMAGLFMGIAGLVNLAIMLYVAIVVFQVVTLPVEFNASRRAYNYIRSSSSGLSPLVAKGARKVLIAAALTYVAAALISVLELLYLLKSRSDD</sequence>
<feature type="transmembrane region" description="Helical" evidence="1">
    <location>
        <begin position="128"/>
        <end position="152"/>
    </location>
</feature>
<dbReference type="PATRIC" id="fig|1393034.3.peg.688"/>
<evidence type="ECO:0000256" key="1">
    <source>
        <dbReference type="SAM" id="Phobius"/>
    </source>
</evidence>
<dbReference type="OrthoDB" id="9805386at2"/>
<dbReference type="PANTHER" id="PTHR36434">
    <property type="entry name" value="MEMBRANE PROTEASE YUGP-RELATED"/>
    <property type="match status" value="1"/>
</dbReference>
<keyword evidence="1" id="KW-0812">Transmembrane</keyword>
<name>A0A133XV53_9ACTN</name>
<dbReference type="Pfam" id="PF04298">
    <property type="entry name" value="Zn_peptidase_2"/>
    <property type="match status" value="1"/>
</dbReference>
<proteinExistence type="predicted"/>
<feature type="transmembrane region" description="Helical" evidence="1">
    <location>
        <begin position="158"/>
        <end position="180"/>
    </location>
</feature>
<accession>A0A133XV53</accession>
<dbReference type="InterPro" id="IPR007395">
    <property type="entry name" value="Zn_peptidase_2"/>
</dbReference>
<reference evidence="3" key="1">
    <citation type="submission" date="2016-01" db="EMBL/GenBank/DDBJ databases">
        <authorList>
            <person name="Mitreva M."/>
            <person name="Pepin K.H."/>
            <person name="Mihindukulasuriya K.A."/>
            <person name="Fulton R."/>
            <person name="Fronick C."/>
            <person name="O'Laughlin M."/>
            <person name="Miner T."/>
            <person name="Herter B."/>
            <person name="Rosa B.A."/>
            <person name="Cordes M."/>
            <person name="Tomlinson C."/>
            <person name="Wollam A."/>
            <person name="Palsikar V.B."/>
            <person name="Mardis E.R."/>
            <person name="Wilson R.K."/>
        </authorList>
    </citation>
    <scope>NUCLEOTIDE SEQUENCE [LARGE SCALE GENOMIC DNA]</scope>
    <source>
        <strain evidence="3">DNF00019</strain>
    </source>
</reference>
<dbReference type="RefSeq" id="WP_066305246.1">
    <property type="nucleotide sequence ID" value="NZ_KQ959491.1"/>
</dbReference>
<evidence type="ECO:0000313" key="3">
    <source>
        <dbReference type="Proteomes" id="UP000070675"/>
    </source>
</evidence>
<organism evidence="2 3">
    <name type="scientific">Atopobium deltae</name>
    <dbReference type="NCBI Taxonomy" id="1393034"/>
    <lineage>
        <taxon>Bacteria</taxon>
        <taxon>Bacillati</taxon>
        <taxon>Actinomycetota</taxon>
        <taxon>Coriobacteriia</taxon>
        <taxon>Coriobacteriales</taxon>
        <taxon>Atopobiaceae</taxon>
        <taxon>Atopobium</taxon>
    </lineage>
</organism>
<comment type="caution">
    <text evidence="2">The sequence shown here is derived from an EMBL/GenBank/DDBJ whole genome shotgun (WGS) entry which is preliminary data.</text>
</comment>
<feature type="transmembrane region" description="Helical" evidence="1">
    <location>
        <begin position="14"/>
        <end position="34"/>
    </location>
</feature>
<keyword evidence="1" id="KW-0472">Membrane</keyword>
<dbReference type="Proteomes" id="UP000070675">
    <property type="component" value="Unassembled WGS sequence"/>
</dbReference>
<dbReference type="AlphaFoldDB" id="A0A133XV53"/>
<keyword evidence="3" id="KW-1185">Reference proteome</keyword>